<reference evidence="1" key="1">
    <citation type="submission" date="2020-06" db="EMBL/GenBank/DDBJ databases">
        <authorList>
            <person name="Dong N."/>
        </authorList>
    </citation>
    <scope>NUCLEOTIDE SEQUENCE</scope>
    <source>
        <strain evidence="1">210</strain>
    </source>
</reference>
<proteinExistence type="predicted"/>
<gene>
    <name evidence="1" type="ORF">HX095_01345</name>
</gene>
<dbReference type="Proteomes" id="UP001173578">
    <property type="component" value="Unassembled WGS sequence"/>
</dbReference>
<accession>A0AAW7DHY5</accession>
<evidence type="ECO:0000313" key="2">
    <source>
        <dbReference type="Proteomes" id="UP001173578"/>
    </source>
</evidence>
<evidence type="ECO:0000313" key="1">
    <source>
        <dbReference type="EMBL" id="MDM1549856.1"/>
    </source>
</evidence>
<name>A0AAW7DHY5_9FLAO</name>
<sequence>MIKKLILLLSIFLFTYSYSQVGIETSFPKGALHIDGNKDNPKDATSAISNVQQSNDFIISQTNGNVGIGTTSPTTKLEINNGTTNGAIKITDGTEGVGKYLMSDNSGLAKWIKPNSFKSAIIWTYNGTPQQIVTSPENVNSNGEYLSNGSNLYTNLSLTGLTTGKWIVNMGIRLSTSKTIANAFWLHGKISSSNSSQSYVGWKNLGPAGNATGYASVIYGDGTANGKGFFTGTTIIEVTSTSPISLYLLLENLATWQFDTSSPENYFYAIPIN</sequence>
<reference evidence="1" key="2">
    <citation type="journal article" date="2022" name="Sci. Total Environ.">
        <title>Prevalence, transmission, and molecular epidemiology of tet(X)-positive bacteria among humans, animals, and environmental niches in China: An epidemiological, and genomic-based study.</title>
        <authorList>
            <person name="Dong N."/>
            <person name="Zeng Y."/>
            <person name="Cai C."/>
            <person name="Sun C."/>
            <person name="Lu J."/>
            <person name="Liu C."/>
            <person name="Zhou H."/>
            <person name="Sun Q."/>
            <person name="Shu L."/>
            <person name="Wang H."/>
            <person name="Wang Y."/>
            <person name="Wang S."/>
            <person name="Wu C."/>
            <person name="Chan E.W."/>
            <person name="Chen G."/>
            <person name="Shen Z."/>
            <person name="Chen S."/>
            <person name="Zhang R."/>
        </authorList>
    </citation>
    <scope>NUCLEOTIDE SEQUENCE</scope>
    <source>
        <strain evidence="1">210</strain>
    </source>
</reference>
<dbReference type="EMBL" id="JACALR010000001">
    <property type="protein sequence ID" value="MDM1549856.1"/>
    <property type="molecule type" value="Genomic_DNA"/>
</dbReference>
<protein>
    <submittedName>
        <fullName evidence="1">Uncharacterized protein</fullName>
    </submittedName>
</protein>
<comment type="caution">
    <text evidence="1">The sequence shown here is derived from an EMBL/GenBank/DDBJ whole genome shotgun (WGS) entry which is preliminary data.</text>
</comment>
<organism evidence="1 2">
    <name type="scientific">Empedobacter falsenii</name>
    <dbReference type="NCBI Taxonomy" id="343874"/>
    <lineage>
        <taxon>Bacteria</taxon>
        <taxon>Pseudomonadati</taxon>
        <taxon>Bacteroidota</taxon>
        <taxon>Flavobacteriia</taxon>
        <taxon>Flavobacteriales</taxon>
        <taxon>Weeksellaceae</taxon>
        <taxon>Empedobacter</taxon>
    </lineage>
</organism>
<dbReference type="RefSeq" id="WP_286484713.1">
    <property type="nucleotide sequence ID" value="NZ_JACALR010000001.1"/>
</dbReference>
<dbReference type="AlphaFoldDB" id="A0AAW7DHY5"/>